<feature type="transmembrane region" description="Helical" evidence="9">
    <location>
        <begin position="63"/>
        <end position="82"/>
    </location>
</feature>
<evidence type="ECO:0008006" key="12">
    <source>
        <dbReference type="Google" id="ProtNLM"/>
    </source>
</evidence>
<evidence type="ECO:0000256" key="6">
    <source>
        <dbReference type="ARBA" id="ARBA00022989"/>
    </source>
</evidence>
<evidence type="ECO:0000256" key="9">
    <source>
        <dbReference type="SAM" id="Phobius"/>
    </source>
</evidence>
<feature type="transmembrane region" description="Helical" evidence="9">
    <location>
        <begin position="40"/>
        <end position="57"/>
    </location>
</feature>
<comment type="caution">
    <text evidence="10">The sequence shown here is derived from an EMBL/GenBank/DDBJ whole genome shotgun (WGS) entry which is preliminary data.</text>
</comment>
<evidence type="ECO:0000256" key="3">
    <source>
        <dbReference type="ARBA" id="ARBA00022448"/>
    </source>
</evidence>
<keyword evidence="4" id="KW-1003">Cell membrane</keyword>
<dbReference type="PANTHER" id="PTHR30477:SF3">
    <property type="entry name" value="METAL TRANSPORT SYSTEM MEMBRANE PROTEIN CT_069-RELATED"/>
    <property type="match status" value="1"/>
</dbReference>
<evidence type="ECO:0000256" key="4">
    <source>
        <dbReference type="ARBA" id="ARBA00022475"/>
    </source>
</evidence>
<dbReference type="PANTHER" id="PTHR30477">
    <property type="entry name" value="ABC-TRANSPORTER METAL-BINDING PROTEIN"/>
    <property type="match status" value="1"/>
</dbReference>
<keyword evidence="11" id="KW-1185">Reference proteome</keyword>
<evidence type="ECO:0000256" key="2">
    <source>
        <dbReference type="ARBA" id="ARBA00008034"/>
    </source>
</evidence>
<keyword evidence="7 9" id="KW-0472">Membrane</keyword>
<evidence type="ECO:0000313" key="10">
    <source>
        <dbReference type="EMBL" id="KIX85614.1"/>
    </source>
</evidence>
<dbReference type="Gene3D" id="1.10.3470.10">
    <property type="entry name" value="ABC transporter involved in vitamin B12 uptake, BtuC"/>
    <property type="match status" value="1"/>
</dbReference>
<dbReference type="GO" id="GO:0055085">
    <property type="term" value="P:transmembrane transport"/>
    <property type="evidence" value="ECO:0007669"/>
    <property type="project" value="InterPro"/>
</dbReference>
<dbReference type="STRING" id="1306947.J120_01510"/>
<feature type="transmembrane region" description="Helical" evidence="9">
    <location>
        <begin position="225"/>
        <end position="243"/>
    </location>
</feature>
<dbReference type="GO" id="GO:0010043">
    <property type="term" value="P:response to zinc ion"/>
    <property type="evidence" value="ECO:0007669"/>
    <property type="project" value="TreeGrafter"/>
</dbReference>
<dbReference type="EMBL" id="ARQD01000001">
    <property type="protein sequence ID" value="KIX85614.1"/>
    <property type="molecule type" value="Genomic_DNA"/>
</dbReference>
<keyword evidence="6 9" id="KW-1133">Transmembrane helix</keyword>
<dbReference type="InterPro" id="IPR001626">
    <property type="entry name" value="ABC_TroCD"/>
</dbReference>
<name>A0A0D2GQG4_9BACT</name>
<dbReference type="Pfam" id="PF00950">
    <property type="entry name" value="ABC-3"/>
    <property type="match status" value="1"/>
</dbReference>
<comment type="subcellular location">
    <subcellularLocation>
        <location evidence="1 8">Cell membrane</location>
        <topology evidence="1 8">Multi-pass membrane protein</topology>
    </subcellularLocation>
</comment>
<protein>
    <recommendedName>
        <fullName evidence="12">ABC transporter</fullName>
    </recommendedName>
</protein>
<comment type="similarity">
    <text evidence="2 8">Belongs to the ABC-3 integral membrane protein family.</text>
</comment>
<keyword evidence="5 8" id="KW-0812">Transmembrane</keyword>
<feature type="transmembrane region" description="Helical" evidence="9">
    <location>
        <begin position="182"/>
        <end position="213"/>
    </location>
</feature>
<organism evidence="10 11">
    <name type="scientific">candidate division TM6 bacterium JCVI TM6SC1</name>
    <dbReference type="NCBI Taxonomy" id="1306947"/>
    <lineage>
        <taxon>Bacteria</taxon>
        <taxon>Candidatus Babelota</taxon>
        <taxon>Vermiphilus</taxon>
    </lineage>
</organism>
<evidence type="ECO:0000256" key="8">
    <source>
        <dbReference type="RuleBase" id="RU003943"/>
    </source>
</evidence>
<keyword evidence="3 8" id="KW-0813">Transport</keyword>
<dbReference type="AlphaFoldDB" id="A0A0D2GQG4"/>
<dbReference type="Proteomes" id="UP000032214">
    <property type="component" value="Unassembled WGS sequence"/>
</dbReference>
<accession>A0A0D2GQG4</accession>
<gene>
    <name evidence="10" type="ORF">J120_01510</name>
</gene>
<dbReference type="GO" id="GO:0043190">
    <property type="term" value="C:ATP-binding cassette (ABC) transporter complex"/>
    <property type="evidence" value="ECO:0007669"/>
    <property type="project" value="InterPro"/>
</dbReference>
<evidence type="ECO:0000256" key="1">
    <source>
        <dbReference type="ARBA" id="ARBA00004651"/>
    </source>
</evidence>
<evidence type="ECO:0000256" key="5">
    <source>
        <dbReference type="ARBA" id="ARBA00022692"/>
    </source>
</evidence>
<sequence>MIFCDYTLAIVILGTALLGMCAGAIGTFTFLRKQSLIGDALAHACLPGIIASCLITGSKEPSVLFLGASLAACCGLLCIHGVTHYTRIKHDTILGIVLSVFFGCGLLLISIFSKHPHMQISSIASFMFGSASSFNIREIKLIVVVAIITCTIIFLFFKEFKMISFDYQFAKQVGLPVNRLNILFKVLLVTTIIIGLQTVGVILMSTLLIAPAVAARQWVIRCEPMILLSMFFAASGAVIGSYISSIYPHVPTGPVIVLILSIYVLISIIGSRLFNYHKNYI</sequence>
<feature type="transmembrane region" description="Helical" evidence="9">
    <location>
        <begin position="94"/>
        <end position="112"/>
    </location>
</feature>
<proteinExistence type="inferred from homology"/>
<evidence type="ECO:0000313" key="11">
    <source>
        <dbReference type="Proteomes" id="UP000032214"/>
    </source>
</evidence>
<reference evidence="10 11" key="1">
    <citation type="journal article" date="2013" name="Proc. Natl. Acad. Sci. U.S.A.">
        <title>Candidate phylum TM6 genome recovered from a hospital sink biofilm provides genomic insights into this uncultivated phylum.</title>
        <authorList>
            <person name="McLean J.S."/>
            <person name="Lombardo M.J."/>
            <person name="Badger J.H."/>
            <person name="Edlund A."/>
            <person name="Novotny M."/>
            <person name="Yee-Greenbaum J."/>
            <person name="Vyahhi N."/>
            <person name="Hall A.P."/>
            <person name="Yang Y."/>
            <person name="Dupont C.L."/>
            <person name="Ziegler M.G."/>
            <person name="Chitsaz H."/>
            <person name="Allen A.E."/>
            <person name="Yooseph S."/>
            <person name="Tesler G."/>
            <person name="Pevzner P.A."/>
            <person name="Friedman R.M."/>
            <person name="Nealson K.H."/>
            <person name="Venter J.C."/>
            <person name="Lasken R.S."/>
        </authorList>
    </citation>
    <scope>NUCLEOTIDE SEQUENCE [LARGE SCALE GENOMIC DNA]</scope>
    <source>
        <strain evidence="10 11">TM6SC1</strain>
    </source>
</reference>
<evidence type="ECO:0000256" key="7">
    <source>
        <dbReference type="ARBA" id="ARBA00023136"/>
    </source>
</evidence>
<dbReference type="InterPro" id="IPR037294">
    <property type="entry name" value="ABC_BtuC-like"/>
</dbReference>
<dbReference type="CDD" id="cd06550">
    <property type="entry name" value="TM_ABC_iron-siderophores_like"/>
    <property type="match status" value="1"/>
</dbReference>
<feature type="transmembrane region" description="Helical" evidence="9">
    <location>
        <begin position="6"/>
        <end position="28"/>
    </location>
</feature>
<dbReference type="eggNOG" id="COG1108">
    <property type="taxonomic scope" value="Bacteria"/>
</dbReference>
<feature type="transmembrane region" description="Helical" evidence="9">
    <location>
        <begin position="255"/>
        <end position="274"/>
    </location>
</feature>
<dbReference type="SUPFAM" id="SSF81345">
    <property type="entry name" value="ABC transporter involved in vitamin B12 uptake, BtuC"/>
    <property type="match status" value="1"/>
</dbReference>
<feature type="transmembrane region" description="Helical" evidence="9">
    <location>
        <begin position="141"/>
        <end position="157"/>
    </location>
</feature>